<dbReference type="CDD" id="cd12107">
    <property type="entry name" value="Hemerythrin"/>
    <property type="match status" value="1"/>
</dbReference>
<evidence type="ECO:0000256" key="2">
    <source>
        <dbReference type="ARBA" id="ARBA00022723"/>
    </source>
</evidence>
<evidence type="ECO:0000313" key="5">
    <source>
        <dbReference type="EMBL" id="RAU23963.1"/>
    </source>
</evidence>
<name>A0A364P3R0_9PROT</name>
<dbReference type="InterPro" id="IPR035938">
    <property type="entry name" value="Hemerythrin-like_sf"/>
</dbReference>
<evidence type="ECO:0000256" key="3">
    <source>
        <dbReference type="ARBA" id="ARBA00023004"/>
    </source>
</evidence>
<dbReference type="NCBIfam" id="TIGR02481">
    <property type="entry name" value="hemeryth_dom"/>
    <property type="match status" value="1"/>
</dbReference>
<dbReference type="Gene3D" id="1.20.120.50">
    <property type="entry name" value="Hemerythrin-like"/>
    <property type="match status" value="2"/>
</dbReference>
<feature type="domain" description="Hemerythrin-like" evidence="4">
    <location>
        <begin position="11"/>
        <end position="122"/>
    </location>
</feature>
<reference evidence="5 6" key="1">
    <citation type="submission" date="2017-11" db="EMBL/GenBank/DDBJ databases">
        <title>Draft genome sequence of magnetotactic bacterium Magnetospirillum kuznetsovii LBB-42.</title>
        <authorList>
            <person name="Grouzdev D.S."/>
            <person name="Rysina M.S."/>
            <person name="Baslerov R.V."/>
            <person name="Koziaeva V."/>
        </authorList>
    </citation>
    <scope>NUCLEOTIDE SEQUENCE [LARGE SCALE GENOMIC DNA]</scope>
    <source>
        <strain evidence="5 6">LBB-42</strain>
    </source>
</reference>
<dbReference type="InterPro" id="IPR050669">
    <property type="entry name" value="Hemerythrin"/>
</dbReference>
<proteinExistence type="inferred from homology"/>
<dbReference type="InterPro" id="IPR012827">
    <property type="entry name" value="Hemerythrin_metal-bd"/>
</dbReference>
<dbReference type="RefSeq" id="WP_112142196.1">
    <property type="nucleotide sequence ID" value="NZ_PGTO01000001.1"/>
</dbReference>
<dbReference type="AlphaFoldDB" id="A0A364P3R0"/>
<dbReference type="Proteomes" id="UP000251075">
    <property type="component" value="Unassembled WGS sequence"/>
</dbReference>
<dbReference type="GO" id="GO:0046872">
    <property type="term" value="F:metal ion binding"/>
    <property type="evidence" value="ECO:0007669"/>
    <property type="project" value="UniProtKB-KW"/>
</dbReference>
<keyword evidence="3" id="KW-0408">Iron</keyword>
<dbReference type="PANTHER" id="PTHR37164:SF1">
    <property type="entry name" value="BACTERIOHEMERYTHRIN"/>
    <property type="match status" value="1"/>
</dbReference>
<feature type="domain" description="Hemerythrin-like" evidence="4">
    <location>
        <begin position="143"/>
        <end position="246"/>
    </location>
</feature>
<keyword evidence="6" id="KW-1185">Reference proteome</keyword>
<evidence type="ECO:0000313" key="6">
    <source>
        <dbReference type="Proteomes" id="UP000251075"/>
    </source>
</evidence>
<keyword evidence="2" id="KW-0479">Metal-binding</keyword>
<dbReference type="PANTHER" id="PTHR37164">
    <property type="entry name" value="BACTERIOHEMERYTHRIN"/>
    <property type="match status" value="1"/>
</dbReference>
<comment type="caution">
    <text evidence="5">The sequence shown here is derived from an EMBL/GenBank/DDBJ whole genome shotgun (WGS) entry which is preliminary data.</text>
</comment>
<dbReference type="OrthoDB" id="7351997at2"/>
<dbReference type="SUPFAM" id="SSF47188">
    <property type="entry name" value="Hemerythrin-like"/>
    <property type="match status" value="2"/>
</dbReference>
<organism evidence="5 6">
    <name type="scientific">Paramagnetospirillum kuznetsovii</name>
    <dbReference type="NCBI Taxonomy" id="2053833"/>
    <lineage>
        <taxon>Bacteria</taxon>
        <taxon>Pseudomonadati</taxon>
        <taxon>Pseudomonadota</taxon>
        <taxon>Alphaproteobacteria</taxon>
        <taxon>Rhodospirillales</taxon>
        <taxon>Magnetospirillaceae</taxon>
        <taxon>Paramagnetospirillum</taxon>
    </lineage>
</organism>
<dbReference type="Pfam" id="PF01814">
    <property type="entry name" value="Hemerythrin"/>
    <property type="match status" value="2"/>
</dbReference>
<sequence length="253" mass="28240">MSNSRTAPTSGNHLIDGQHGHLTELINHAAAALRDGRGDFNAAILAFHRALEHHFAVEGVIFRGAGFGASQEHDDAHAVILDRIRTIADSLADLGGASDRHGVIDEMERILFDHELLEDSGYWESVRDDASRLTATWDSSLETGIDWIDDQHRHLMVLINQMVALGPSGDKAAVTEAMDHFRRHVSQHFAAEERYLQTQGLGVSTHRSDHIRLMEELEDLTTGINSATLAVNYLRFWILDHIRTTDLPDFGKR</sequence>
<evidence type="ECO:0000256" key="1">
    <source>
        <dbReference type="ARBA" id="ARBA00010587"/>
    </source>
</evidence>
<comment type="similarity">
    <text evidence="1">Belongs to the hemerythrin family.</text>
</comment>
<accession>A0A364P3R0</accession>
<dbReference type="InterPro" id="IPR012312">
    <property type="entry name" value="Hemerythrin-like"/>
</dbReference>
<evidence type="ECO:0000259" key="4">
    <source>
        <dbReference type="Pfam" id="PF01814"/>
    </source>
</evidence>
<dbReference type="EMBL" id="PGTO01000001">
    <property type="protein sequence ID" value="RAU23963.1"/>
    <property type="molecule type" value="Genomic_DNA"/>
</dbReference>
<gene>
    <name evidence="5" type="ORF">CU669_02525</name>
</gene>
<protein>
    <recommendedName>
        <fullName evidence="4">Hemerythrin-like domain-containing protein</fullName>
    </recommendedName>
</protein>